<evidence type="ECO:0000256" key="3">
    <source>
        <dbReference type="ARBA" id="ARBA00023163"/>
    </source>
</evidence>
<dbReference type="Gene3D" id="1.10.10.10">
    <property type="entry name" value="Winged helix-like DNA-binding domain superfamily/Winged helix DNA-binding domain"/>
    <property type="match status" value="1"/>
</dbReference>
<evidence type="ECO:0000259" key="4">
    <source>
        <dbReference type="PROSITE" id="PS50956"/>
    </source>
</evidence>
<dbReference type="InterPro" id="IPR036390">
    <property type="entry name" value="WH_DNA-bd_sf"/>
</dbReference>
<keyword evidence="2" id="KW-0238">DNA-binding</keyword>
<evidence type="ECO:0000313" key="6">
    <source>
        <dbReference type="Proteomes" id="UP000265581"/>
    </source>
</evidence>
<dbReference type="InterPro" id="IPR000485">
    <property type="entry name" value="AsnC-type_HTH_dom"/>
</dbReference>
<dbReference type="InterPro" id="IPR036388">
    <property type="entry name" value="WH-like_DNA-bd_sf"/>
</dbReference>
<dbReference type="OrthoDB" id="9809462at2"/>
<dbReference type="GO" id="GO:0005829">
    <property type="term" value="C:cytosol"/>
    <property type="evidence" value="ECO:0007669"/>
    <property type="project" value="TreeGrafter"/>
</dbReference>
<keyword evidence="1" id="KW-0805">Transcription regulation</keyword>
<evidence type="ECO:0000313" key="5">
    <source>
        <dbReference type="EMBL" id="REK73612.1"/>
    </source>
</evidence>
<dbReference type="Pfam" id="PF01037">
    <property type="entry name" value="AsnC_trans_reg"/>
    <property type="match status" value="1"/>
</dbReference>
<dbReference type="InterPro" id="IPR019888">
    <property type="entry name" value="Tscrpt_reg_AsnC-like"/>
</dbReference>
<gene>
    <name evidence="5" type="ORF">DX116_08780</name>
</gene>
<dbReference type="InterPro" id="IPR011008">
    <property type="entry name" value="Dimeric_a/b-barrel"/>
</dbReference>
<dbReference type="SMART" id="SM00344">
    <property type="entry name" value="HTH_ASNC"/>
    <property type="match status" value="1"/>
</dbReference>
<dbReference type="SUPFAM" id="SSF54909">
    <property type="entry name" value="Dimeric alpha+beta barrel"/>
    <property type="match status" value="1"/>
</dbReference>
<dbReference type="RefSeq" id="WP_119703722.1">
    <property type="nucleotide sequence ID" value="NZ_JBHSOI010000001.1"/>
</dbReference>
<keyword evidence="3" id="KW-0804">Transcription</keyword>
<evidence type="ECO:0000256" key="1">
    <source>
        <dbReference type="ARBA" id="ARBA00023015"/>
    </source>
</evidence>
<name>A0A371PCG3_9ACTN</name>
<dbReference type="AlphaFoldDB" id="A0A371PCG3"/>
<dbReference type="SUPFAM" id="SSF46785">
    <property type="entry name" value="Winged helix' DNA-binding domain"/>
    <property type="match status" value="1"/>
</dbReference>
<protein>
    <submittedName>
        <fullName evidence="5">Lrp/AsnC family transcriptional regulator</fullName>
    </submittedName>
</protein>
<comment type="caution">
    <text evidence="5">The sequence shown here is derived from an EMBL/GenBank/DDBJ whole genome shotgun (WGS) entry which is preliminary data.</text>
</comment>
<dbReference type="PANTHER" id="PTHR30154:SF34">
    <property type="entry name" value="TRANSCRIPTIONAL REGULATOR AZLB"/>
    <property type="match status" value="1"/>
</dbReference>
<dbReference type="GO" id="GO:0043565">
    <property type="term" value="F:sequence-specific DNA binding"/>
    <property type="evidence" value="ECO:0007669"/>
    <property type="project" value="InterPro"/>
</dbReference>
<dbReference type="Proteomes" id="UP000265581">
    <property type="component" value="Unassembled WGS sequence"/>
</dbReference>
<keyword evidence="6" id="KW-1185">Reference proteome</keyword>
<feature type="domain" description="HTH asnC-type" evidence="4">
    <location>
        <begin position="4"/>
        <end position="65"/>
    </location>
</feature>
<organism evidence="5 6">
    <name type="scientific">Aeromicrobium endophyticum</name>
    <dbReference type="NCBI Taxonomy" id="2292704"/>
    <lineage>
        <taxon>Bacteria</taxon>
        <taxon>Bacillati</taxon>
        <taxon>Actinomycetota</taxon>
        <taxon>Actinomycetes</taxon>
        <taxon>Propionibacteriales</taxon>
        <taxon>Nocardioidaceae</taxon>
        <taxon>Aeromicrobium</taxon>
    </lineage>
</organism>
<dbReference type="Gene3D" id="3.30.70.920">
    <property type="match status" value="1"/>
</dbReference>
<dbReference type="PROSITE" id="PS50956">
    <property type="entry name" value="HTH_ASNC_2"/>
    <property type="match status" value="1"/>
</dbReference>
<sequence>MLSIDRLDSEILGKLTDNARSAVADLAGSLGVARNTVLSRIRRLEETGVLNGFMPLIDLEAVGVPIQAFVALELDQRKMAQVVAALSEVVHVLEINTQAGREDLLVRIAAPTHRELQEVVTNMIELDGVQHTVTTMIVSTPLPFRTRPLMKHLTAEAGFGRSTPATTP</sequence>
<dbReference type="Pfam" id="PF13404">
    <property type="entry name" value="HTH_AsnC-type"/>
    <property type="match status" value="1"/>
</dbReference>
<accession>A0A371PCG3</accession>
<dbReference type="PRINTS" id="PR00033">
    <property type="entry name" value="HTHASNC"/>
</dbReference>
<dbReference type="InterPro" id="IPR019887">
    <property type="entry name" value="Tscrpt_reg_AsnC/Lrp_C"/>
</dbReference>
<evidence type="ECO:0000256" key="2">
    <source>
        <dbReference type="ARBA" id="ARBA00023125"/>
    </source>
</evidence>
<dbReference type="EMBL" id="QUBR01000001">
    <property type="protein sequence ID" value="REK73612.1"/>
    <property type="molecule type" value="Genomic_DNA"/>
</dbReference>
<reference evidence="5 6" key="1">
    <citation type="submission" date="2018-08" db="EMBL/GenBank/DDBJ databases">
        <title>Aeromicrobium sp. M2KJ-4, whole genome shotgun sequence.</title>
        <authorList>
            <person name="Tuo L."/>
        </authorList>
    </citation>
    <scope>NUCLEOTIDE SEQUENCE [LARGE SCALE GENOMIC DNA]</scope>
    <source>
        <strain evidence="5 6">M2KJ-4</strain>
    </source>
</reference>
<proteinExistence type="predicted"/>
<dbReference type="GO" id="GO:0043200">
    <property type="term" value="P:response to amino acid"/>
    <property type="evidence" value="ECO:0007669"/>
    <property type="project" value="TreeGrafter"/>
</dbReference>
<dbReference type="PANTHER" id="PTHR30154">
    <property type="entry name" value="LEUCINE-RESPONSIVE REGULATORY PROTEIN"/>
    <property type="match status" value="1"/>
</dbReference>